<evidence type="ECO:0000256" key="3">
    <source>
        <dbReference type="ARBA" id="ARBA00022898"/>
    </source>
</evidence>
<dbReference type="PANTHER" id="PTHR13693">
    <property type="entry name" value="CLASS II AMINOTRANSFERASE/8-AMINO-7-OXONONANOATE SYNTHASE"/>
    <property type="match status" value="1"/>
</dbReference>
<evidence type="ECO:0000313" key="7">
    <source>
        <dbReference type="Proteomes" id="UP001279681"/>
    </source>
</evidence>
<accession>A0ABU4WA25</accession>
<dbReference type="Gene3D" id="3.40.640.10">
    <property type="entry name" value="Type I PLP-dependent aspartate aminotransferase-like (Major domain)"/>
    <property type="match status" value="1"/>
</dbReference>
<comment type="cofactor">
    <cofactor evidence="1">
        <name>pyridoxal 5'-phosphate</name>
        <dbReference type="ChEBI" id="CHEBI:597326"/>
    </cofactor>
</comment>
<evidence type="ECO:0000256" key="4">
    <source>
        <dbReference type="SAM" id="Coils"/>
    </source>
</evidence>
<dbReference type="InterPro" id="IPR050087">
    <property type="entry name" value="AON_synthase_class-II"/>
</dbReference>
<dbReference type="EMBL" id="JAVIKH010000009">
    <property type="protein sequence ID" value="MDX8336390.1"/>
    <property type="molecule type" value="Genomic_DNA"/>
</dbReference>
<dbReference type="Gene3D" id="3.90.1150.10">
    <property type="entry name" value="Aspartate Aminotransferase, domain 1"/>
    <property type="match status" value="1"/>
</dbReference>
<name>A0ABU4WA25_9FUSO</name>
<evidence type="ECO:0000259" key="5">
    <source>
        <dbReference type="Pfam" id="PF00155"/>
    </source>
</evidence>
<proteinExistence type="predicted"/>
<keyword evidence="7" id="KW-1185">Reference proteome</keyword>
<evidence type="ECO:0000256" key="1">
    <source>
        <dbReference type="ARBA" id="ARBA00001933"/>
    </source>
</evidence>
<evidence type="ECO:0000256" key="2">
    <source>
        <dbReference type="ARBA" id="ARBA00022679"/>
    </source>
</evidence>
<dbReference type="Pfam" id="PF00155">
    <property type="entry name" value="Aminotran_1_2"/>
    <property type="match status" value="1"/>
</dbReference>
<keyword evidence="2" id="KW-0808">Transferase</keyword>
<dbReference type="InterPro" id="IPR015422">
    <property type="entry name" value="PyrdxlP-dep_Trfase_small"/>
</dbReference>
<dbReference type="RefSeq" id="WP_320313795.1">
    <property type="nucleotide sequence ID" value="NZ_JAVIKH010000009.1"/>
</dbReference>
<dbReference type="GO" id="GO:0008483">
    <property type="term" value="F:transaminase activity"/>
    <property type="evidence" value="ECO:0007669"/>
    <property type="project" value="UniProtKB-KW"/>
</dbReference>
<sequence length="373" mass="43120">MLKEKIKKELHSFKLENRFRKLNLLENNSFNLSSNDYMGLGNDPDLVKEFYDSYPNLTLSSGSSRLISGSYPLIMELEDYAEKIYNKPTLFFNSGFDCNCCIIETFCDEDTLVISDKLNHASIHDGIMHSKANLIRYKHLDLNHLKNILEKNKNKFKNIFVISETIYSMDGDCVNLEELIKLKKNFNFYLILDEAHSFGVHSYGIAHEKNLIEQVDFLVIPLGKGGGSIGSYLVCNQLYKDYIVNRGRKFIYTTALPPVNIAWNLFILKKIEILQKRKEKLEELTNLAHTLIKKYNLKTLSTTHIISIIIGDNNRLDKITKYLNTKNYFVYGVKEPTVPKGTSRIRIGLSPSIPKDYIIDFFKELNYALNTFF</sequence>
<protein>
    <submittedName>
        <fullName evidence="6">Aminotransferase class I/II-fold pyridoxal phosphate-dependent enzyme</fullName>
    </submittedName>
</protein>
<comment type="caution">
    <text evidence="6">The sequence shown here is derived from an EMBL/GenBank/DDBJ whole genome shotgun (WGS) entry which is preliminary data.</text>
</comment>
<organism evidence="6 7">
    <name type="scientific">Candidatus Cetobacterium colombiensis</name>
    <dbReference type="NCBI Taxonomy" id="3073100"/>
    <lineage>
        <taxon>Bacteria</taxon>
        <taxon>Fusobacteriati</taxon>
        <taxon>Fusobacteriota</taxon>
        <taxon>Fusobacteriia</taxon>
        <taxon>Fusobacteriales</taxon>
        <taxon>Fusobacteriaceae</taxon>
        <taxon>Cetobacterium</taxon>
    </lineage>
</organism>
<reference evidence="7" key="1">
    <citation type="submission" date="2023-07" db="EMBL/GenBank/DDBJ databases">
        <authorList>
            <person name="Colorado M.A."/>
            <person name="Villamil L.M."/>
            <person name="Melo J.F."/>
            <person name="Rodriguez J.A."/>
            <person name="Ruiz R.Y."/>
        </authorList>
    </citation>
    <scope>NUCLEOTIDE SEQUENCE [LARGE SCALE GENOMIC DNA]</scope>
    <source>
        <strain evidence="7">C33</strain>
    </source>
</reference>
<feature type="coiled-coil region" evidence="4">
    <location>
        <begin position="264"/>
        <end position="294"/>
    </location>
</feature>
<feature type="domain" description="Aminotransferase class I/classII large" evidence="5">
    <location>
        <begin position="30"/>
        <end position="351"/>
    </location>
</feature>
<gene>
    <name evidence="6" type="ORF">RFV38_07760</name>
</gene>
<dbReference type="Proteomes" id="UP001279681">
    <property type="component" value="Unassembled WGS sequence"/>
</dbReference>
<dbReference type="PANTHER" id="PTHR13693:SF100">
    <property type="entry name" value="8-AMINO-7-OXONONANOATE SYNTHASE"/>
    <property type="match status" value="1"/>
</dbReference>
<keyword evidence="6" id="KW-0032">Aminotransferase</keyword>
<dbReference type="InterPro" id="IPR015421">
    <property type="entry name" value="PyrdxlP-dep_Trfase_major"/>
</dbReference>
<dbReference type="InterPro" id="IPR015424">
    <property type="entry name" value="PyrdxlP-dep_Trfase"/>
</dbReference>
<keyword evidence="4" id="KW-0175">Coiled coil</keyword>
<dbReference type="InterPro" id="IPR004839">
    <property type="entry name" value="Aminotransferase_I/II_large"/>
</dbReference>
<dbReference type="SUPFAM" id="SSF53383">
    <property type="entry name" value="PLP-dependent transferases"/>
    <property type="match status" value="1"/>
</dbReference>
<evidence type="ECO:0000313" key="6">
    <source>
        <dbReference type="EMBL" id="MDX8336390.1"/>
    </source>
</evidence>
<keyword evidence="3" id="KW-0663">Pyridoxal phosphate</keyword>